<evidence type="ECO:0000259" key="5">
    <source>
        <dbReference type="PROSITE" id="PS51007"/>
    </source>
</evidence>
<dbReference type="PANTHER" id="PTHR30600">
    <property type="entry name" value="CYTOCHROME C PEROXIDASE-RELATED"/>
    <property type="match status" value="1"/>
</dbReference>
<reference evidence="6 7" key="1">
    <citation type="submission" date="2018-03" db="EMBL/GenBank/DDBJ databases">
        <title>Draft Genome Sequences of the Obligatory Marine Myxobacteria Enhygromyxa salina SWB007.</title>
        <authorList>
            <person name="Poehlein A."/>
            <person name="Moghaddam J.A."/>
            <person name="Harms H."/>
            <person name="Alanjari M."/>
            <person name="Koenig G.M."/>
            <person name="Daniel R."/>
            <person name="Schaeberle T.F."/>
        </authorList>
    </citation>
    <scope>NUCLEOTIDE SEQUENCE [LARGE SCALE GENOMIC DNA]</scope>
    <source>
        <strain evidence="6 7">SWB007</strain>
    </source>
</reference>
<comment type="caution">
    <text evidence="6">The sequence shown here is derived from an EMBL/GenBank/DDBJ whole genome shotgun (WGS) entry which is preliminary data.</text>
</comment>
<dbReference type="Gene3D" id="1.10.760.10">
    <property type="entry name" value="Cytochrome c-like domain"/>
    <property type="match status" value="1"/>
</dbReference>
<evidence type="ECO:0000256" key="4">
    <source>
        <dbReference type="PROSITE-ProRule" id="PRU00433"/>
    </source>
</evidence>
<organism evidence="6 7">
    <name type="scientific">Enhygromyxa salina</name>
    <dbReference type="NCBI Taxonomy" id="215803"/>
    <lineage>
        <taxon>Bacteria</taxon>
        <taxon>Pseudomonadati</taxon>
        <taxon>Myxococcota</taxon>
        <taxon>Polyangia</taxon>
        <taxon>Nannocystales</taxon>
        <taxon>Nannocystaceae</taxon>
        <taxon>Enhygromyxa</taxon>
    </lineage>
</organism>
<evidence type="ECO:0000256" key="3">
    <source>
        <dbReference type="ARBA" id="ARBA00023004"/>
    </source>
</evidence>
<name>A0A2S9XQJ7_9BACT</name>
<dbReference type="GO" id="GO:0009055">
    <property type="term" value="F:electron transfer activity"/>
    <property type="evidence" value="ECO:0007669"/>
    <property type="project" value="InterPro"/>
</dbReference>
<dbReference type="EMBL" id="PVNL01000138">
    <property type="protein sequence ID" value="PRP95126.1"/>
    <property type="molecule type" value="Genomic_DNA"/>
</dbReference>
<dbReference type="SUPFAM" id="SSF46626">
    <property type="entry name" value="Cytochrome c"/>
    <property type="match status" value="1"/>
</dbReference>
<evidence type="ECO:0000256" key="2">
    <source>
        <dbReference type="ARBA" id="ARBA00022723"/>
    </source>
</evidence>
<evidence type="ECO:0000313" key="7">
    <source>
        <dbReference type="Proteomes" id="UP000238823"/>
    </source>
</evidence>
<sequence length="456" mass="49872">MHVALETGRALACLGTLASLCATACSERPTPDPSSTASAPPAIALDDDPHAYITSAAYRRGILERDLVDPEPIYARVRLRHYSLDHARGWDRAPITDWSTLPLTREQAAQIAETKRLPRVEFGATLGAGFGTEQAPTGLPETREAWIALGERVFFEYPMGVAPVLGRALRDGVDLRDYGVLEGVLEHEGAYVGVRLAEHEGHTRIVTTCASCHASRGADGVVSGIRANREFDLARLRLEHGGAHEAQLVDATRAEDLHKLGPGRSDVQHDDVFNPYAFPDFGGIVDMPYLHHTANWYHRGVASLAIRVETVFMTHGRASARPPRVLMWALAEYLRSLPPPPPVAQPSAQSELGRQVFMAEGCDTCHTPPLYTSELRVSLDEMGTDRSAGDSPLRGTGYWRVPSLRGVGGNAPYLHHGAFATLEQMFDPARSEPGHRYALDLQPNERAQLLAFLHTI</sequence>
<evidence type="ECO:0000256" key="1">
    <source>
        <dbReference type="ARBA" id="ARBA00022617"/>
    </source>
</evidence>
<proteinExistence type="predicted"/>
<accession>A0A2S9XQJ7</accession>
<dbReference type="PANTHER" id="PTHR30600:SF9">
    <property type="entry name" value="BLR7738 PROTEIN"/>
    <property type="match status" value="1"/>
</dbReference>
<keyword evidence="1 4" id="KW-0349">Heme</keyword>
<protein>
    <submittedName>
        <fullName evidence="6">Cytochrome c</fullName>
    </submittedName>
</protein>
<evidence type="ECO:0000313" key="6">
    <source>
        <dbReference type="EMBL" id="PRP95126.1"/>
    </source>
</evidence>
<dbReference type="GO" id="GO:0004130">
    <property type="term" value="F:cytochrome-c peroxidase activity"/>
    <property type="evidence" value="ECO:0007669"/>
    <property type="project" value="TreeGrafter"/>
</dbReference>
<dbReference type="OrthoDB" id="5496400at2"/>
<dbReference type="Proteomes" id="UP000238823">
    <property type="component" value="Unassembled WGS sequence"/>
</dbReference>
<dbReference type="PROSITE" id="PS51007">
    <property type="entry name" value="CYTC"/>
    <property type="match status" value="1"/>
</dbReference>
<dbReference type="InterPro" id="IPR036909">
    <property type="entry name" value="Cyt_c-like_dom_sf"/>
</dbReference>
<keyword evidence="3 4" id="KW-0408">Iron</keyword>
<dbReference type="AlphaFoldDB" id="A0A2S9XQJ7"/>
<dbReference type="InterPro" id="IPR051395">
    <property type="entry name" value="Cytochrome_c_Peroxidase/MauG"/>
</dbReference>
<dbReference type="RefSeq" id="WP_146158585.1">
    <property type="nucleotide sequence ID" value="NZ_PVNL01000138.1"/>
</dbReference>
<gene>
    <name evidence="6" type="ORF">ENSA7_74400</name>
</gene>
<feature type="domain" description="Cytochrome c" evidence="5">
    <location>
        <begin position="348"/>
        <end position="456"/>
    </location>
</feature>
<dbReference type="InterPro" id="IPR009056">
    <property type="entry name" value="Cyt_c-like_dom"/>
</dbReference>
<keyword evidence="2 4" id="KW-0479">Metal-binding</keyword>
<dbReference type="GO" id="GO:0020037">
    <property type="term" value="F:heme binding"/>
    <property type="evidence" value="ECO:0007669"/>
    <property type="project" value="InterPro"/>
</dbReference>
<dbReference type="GO" id="GO:0046872">
    <property type="term" value="F:metal ion binding"/>
    <property type="evidence" value="ECO:0007669"/>
    <property type="project" value="UniProtKB-KW"/>
</dbReference>